<dbReference type="PANTHER" id="PTHR30613:SF1">
    <property type="entry name" value="DUF1479 DOMAIN PROTEIN (AFU_ORTHOLOGUE AFUA_5G09280)"/>
    <property type="match status" value="1"/>
</dbReference>
<evidence type="ECO:0000313" key="2">
    <source>
        <dbReference type="EMBL" id="TEB05175.1"/>
    </source>
</evidence>
<dbReference type="Pfam" id="PF07350">
    <property type="entry name" value="Gig2-like"/>
    <property type="match status" value="1"/>
</dbReference>
<dbReference type="PANTHER" id="PTHR30613">
    <property type="entry name" value="UNCHARACTERIZED PROTEIN YBIU-RELATED"/>
    <property type="match status" value="1"/>
</dbReference>
<proteinExistence type="predicted"/>
<reference evidence="2 3" key="1">
    <citation type="journal article" date="2019" name="Nat. Ecol. Evol.">
        <title>Megaphylogeny resolves global patterns of mushroom evolution.</title>
        <authorList>
            <person name="Varga T."/>
            <person name="Krizsan K."/>
            <person name="Foldi C."/>
            <person name="Dima B."/>
            <person name="Sanchez-Garcia M."/>
            <person name="Sanchez-Ramirez S."/>
            <person name="Szollosi G.J."/>
            <person name="Szarkandi J.G."/>
            <person name="Papp V."/>
            <person name="Albert L."/>
            <person name="Andreopoulos W."/>
            <person name="Angelini C."/>
            <person name="Antonin V."/>
            <person name="Barry K.W."/>
            <person name="Bougher N.L."/>
            <person name="Buchanan P."/>
            <person name="Buyck B."/>
            <person name="Bense V."/>
            <person name="Catcheside P."/>
            <person name="Chovatia M."/>
            <person name="Cooper J."/>
            <person name="Damon W."/>
            <person name="Desjardin D."/>
            <person name="Finy P."/>
            <person name="Geml J."/>
            <person name="Haridas S."/>
            <person name="Hughes K."/>
            <person name="Justo A."/>
            <person name="Karasinski D."/>
            <person name="Kautmanova I."/>
            <person name="Kiss B."/>
            <person name="Kocsube S."/>
            <person name="Kotiranta H."/>
            <person name="LaButti K.M."/>
            <person name="Lechner B.E."/>
            <person name="Liimatainen K."/>
            <person name="Lipzen A."/>
            <person name="Lukacs Z."/>
            <person name="Mihaltcheva S."/>
            <person name="Morgado L.N."/>
            <person name="Niskanen T."/>
            <person name="Noordeloos M.E."/>
            <person name="Ohm R.A."/>
            <person name="Ortiz-Santana B."/>
            <person name="Ovrebo C."/>
            <person name="Racz N."/>
            <person name="Riley R."/>
            <person name="Savchenko A."/>
            <person name="Shiryaev A."/>
            <person name="Soop K."/>
            <person name="Spirin V."/>
            <person name="Szebenyi C."/>
            <person name="Tomsovsky M."/>
            <person name="Tulloss R.E."/>
            <person name="Uehling J."/>
            <person name="Grigoriev I.V."/>
            <person name="Vagvolgyi C."/>
            <person name="Papp T."/>
            <person name="Martin F.M."/>
            <person name="Miettinen O."/>
            <person name="Hibbett D.S."/>
            <person name="Nagy L.G."/>
        </authorList>
    </citation>
    <scope>NUCLEOTIDE SEQUENCE [LARGE SCALE GENOMIC DNA]</scope>
    <source>
        <strain evidence="2 3">FP101781</strain>
    </source>
</reference>
<feature type="non-terminal residue" evidence="2">
    <location>
        <position position="1"/>
    </location>
</feature>
<dbReference type="OrthoDB" id="8249012at2759"/>
<comment type="caution">
    <text evidence="2">The sequence shown here is derived from an EMBL/GenBank/DDBJ whole genome shotgun (WGS) entry which is preliminary data.</text>
</comment>
<organism evidence="2 3">
    <name type="scientific">Coprinellus micaceus</name>
    <name type="common">Glistening ink-cap mushroom</name>
    <name type="synonym">Coprinus micaceus</name>
    <dbReference type="NCBI Taxonomy" id="71717"/>
    <lineage>
        <taxon>Eukaryota</taxon>
        <taxon>Fungi</taxon>
        <taxon>Dikarya</taxon>
        <taxon>Basidiomycota</taxon>
        <taxon>Agaricomycotina</taxon>
        <taxon>Agaricomycetes</taxon>
        <taxon>Agaricomycetidae</taxon>
        <taxon>Agaricales</taxon>
        <taxon>Agaricineae</taxon>
        <taxon>Psathyrellaceae</taxon>
        <taxon>Coprinellus</taxon>
    </lineage>
</organism>
<dbReference type="Gene3D" id="2.60.120.330">
    <property type="entry name" value="B-lactam Antibiotic, Isopenicillin N Synthase, Chain"/>
    <property type="match status" value="1"/>
</dbReference>
<feature type="region of interest" description="Disordered" evidence="1">
    <location>
        <begin position="197"/>
        <end position="219"/>
    </location>
</feature>
<evidence type="ECO:0000256" key="1">
    <source>
        <dbReference type="SAM" id="MobiDB-lite"/>
    </source>
</evidence>
<feature type="compositionally biased region" description="Polar residues" evidence="1">
    <location>
        <begin position="207"/>
        <end position="217"/>
    </location>
</feature>
<evidence type="ECO:0000313" key="3">
    <source>
        <dbReference type="Proteomes" id="UP000298030"/>
    </source>
</evidence>
<protein>
    <submittedName>
        <fullName evidence="2">DUF1479-domain-containing protein</fullName>
    </submittedName>
</protein>
<accession>A0A4Y7R870</accession>
<dbReference type="InterPro" id="IPR027443">
    <property type="entry name" value="IPNS-like_sf"/>
</dbReference>
<dbReference type="EMBL" id="QPFP01000598">
    <property type="protein sequence ID" value="TEB05175.1"/>
    <property type="molecule type" value="Genomic_DNA"/>
</dbReference>
<sequence length="391" mass="43933">CIPQVKFQDLETLDAETDDEEAAKWKDDLKQFAKDNPRSTSTFSTRFPGFPAHDKQFFELYWTKPQVKARSHPNLIAASKFLNQLYHLKSGSSSSQLEGVDLSVPLTYADRFRIRKPGQAGASIPHTSMLECGVGGTIERWEEPEFRKCFEDILEGKWKEHDPYDLAGRFGARTSLYGRPSQSTVFRTFQGWLAMSETAPGEDPSSVPDTAASSSDALNDPKNWEFGTQIIWTIDVTDPLFHGIRPRDGGYQGPMPTPELHPHLQLEKTMISIPKVYPGDAVFWHCDVVHAVEHDHNGTGDSAVMYIPAVPKTPMNLAYVARQKECFLQGERPPDFPKGKGEKGWVGCTSEEDIFPPLEELRSVSLEVVLVLWTVVGAYRIPSFRDARQCT</sequence>
<dbReference type="Proteomes" id="UP000298030">
    <property type="component" value="Unassembled WGS sequence"/>
</dbReference>
<dbReference type="STRING" id="71717.A0A4Y7R870"/>
<keyword evidence="3" id="KW-1185">Reference proteome</keyword>
<dbReference type="AlphaFoldDB" id="A0A4Y7R870"/>
<dbReference type="InterPro" id="IPR010856">
    <property type="entry name" value="Gig2-like"/>
</dbReference>
<dbReference type="SUPFAM" id="SSF51197">
    <property type="entry name" value="Clavaminate synthase-like"/>
    <property type="match status" value="1"/>
</dbReference>
<gene>
    <name evidence="2" type="ORF">FA13DRAFT_1723121</name>
</gene>
<name>A0A4Y7R870_COPMI</name>